<gene>
    <name evidence="1" type="ORF">J2S11_004339</name>
</gene>
<dbReference type="EMBL" id="JAUSTY010000030">
    <property type="protein sequence ID" value="MDQ0168377.1"/>
    <property type="molecule type" value="Genomic_DNA"/>
</dbReference>
<reference evidence="1 2" key="1">
    <citation type="submission" date="2023-07" db="EMBL/GenBank/DDBJ databases">
        <title>Genomic Encyclopedia of Type Strains, Phase IV (KMG-IV): sequencing the most valuable type-strain genomes for metagenomic binning, comparative biology and taxonomic classification.</title>
        <authorList>
            <person name="Goeker M."/>
        </authorList>
    </citation>
    <scope>NUCLEOTIDE SEQUENCE [LARGE SCALE GENOMIC DNA]</scope>
    <source>
        <strain evidence="1 2">DSM 12751</strain>
    </source>
</reference>
<keyword evidence="2" id="KW-1185">Reference proteome</keyword>
<evidence type="ECO:0000313" key="2">
    <source>
        <dbReference type="Proteomes" id="UP001235840"/>
    </source>
</evidence>
<comment type="caution">
    <text evidence="1">The sequence shown here is derived from an EMBL/GenBank/DDBJ whole genome shotgun (WGS) entry which is preliminary data.</text>
</comment>
<evidence type="ECO:0000313" key="1">
    <source>
        <dbReference type="EMBL" id="MDQ0168377.1"/>
    </source>
</evidence>
<dbReference type="RefSeq" id="WP_307398058.1">
    <property type="nucleotide sequence ID" value="NZ_BAAADK010000043.1"/>
</dbReference>
<name>A0ABT9W5M8_9BACI</name>
<organism evidence="1 2">
    <name type="scientific">Caldalkalibacillus horti</name>
    <dbReference type="NCBI Taxonomy" id="77523"/>
    <lineage>
        <taxon>Bacteria</taxon>
        <taxon>Bacillati</taxon>
        <taxon>Bacillota</taxon>
        <taxon>Bacilli</taxon>
        <taxon>Bacillales</taxon>
        <taxon>Bacillaceae</taxon>
        <taxon>Caldalkalibacillus</taxon>
    </lineage>
</organism>
<accession>A0ABT9W5M8</accession>
<sequence length="45" mass="4944">MKGFVKILFSSTIVIIIFIMSSFSALGGPGNGMIEPYSIKLDEKY</sequence>
<dbReference type="Proteomes" id="UP001235840">
    <property type="component" value="Unassembled WGS sequence"/>
</dbReference>
<proteinExistence type="predicted"/>
<protein>
    <submittedName>
        <fullName evidence="1">Uncharacterized protein</fullName>
    </submittedName>
</protein>